<dbReference type="InterPro" id="IPR014722">
    <property type="entry name" value="Rib_uL2_dom2"/>
</dbReference>
<dbReference type="Pfam" id="PF02357">
    <property type="entry name" value="NusG"/>
    <property type="match status" value="1"/>
</dbReference>
<keyword evidence="1" id="KW-0889">Transcription antitermination</keyword>
<evidence type="ECO:0000259" key="4">
    <source>
        <dbReference type="SMART" id="SM00738"/>
    </source>
</evidence>
<dbReference type="InterPro" id="IPR006645">
    <property type="entry name" value="NGN-like_dom"/>
</dbReference>
<name>A0A3S9B5S6_9HYPH</name>
<dbReference type="KEGG" id="abaw:D5400_14155"/>
<dbReference type="GO" id="GO:0031564">
    <property type="term" value="P:transcription antitermination"/>
    <property type="evidence" value="ECO:0007669"/>
    <property type="project" value="UniProtKB-KW"/>
</dbReference>
<dbReference type="SUPFAM" id="SSF82679">
    <property type="entry name" value="N-utilization substance G protein NusG, N-terminal domain"/>
    <property type="match status" value="1"/>
</dbReference>
<evidence type="ECO:0000313" key="6">
    <source>
        <dbReference type="Proteomes" id="UP000268192"/>
    </source>
</evidence>
<evidence type="ECO:0000256" key="1">
    <source>
        <dbReference type="ARBA" id="ARBA00022814"/>
    </source>
</evidence>
<dbReference type="PANTHER" id="PTHR30265:SF4">
    <property type="entry name" value="KOW MOTIF FAMILY PROTEIN, EXPRESSED"/>
    <property type="match status" value="1"/>
</dbReference>
<dbReference type="Gene3D" id="3.30.70.940">
    <property type="entry name" value="NusG, N-terminal domain"/>
    <property type="match status" value="1"/>
</dbReference>
<feature type="domain" description="NusG-like N-terminal" evidence="4">
    <location>
        <begin position="47"/>
        <end position="148"/>
    </location>
</feature>
<keyword evidence="2" id="KW-0805">Transcription regulation</keyword>
<evidence type="ECO:0000256" key="2">
    <source>
        <dbReference type="ARBA" id="ARBA00023015"/>
    </source>
</evidence>
<dbReference type="InterPro" id="IPR036735">
    <property type="entry name" value="NGN_dom_sf"/>
</dbReference>
<dbReference type="Proteomes" id="UP000268192">
    <property type="component" value="Chromosome"/>
</dbReference>
<keyword evidence="6" id="KW-1185">Reference proteome</keyword>
<sequence>MRTMMMKRLETGFADAEAALRRMQKTANLRSIEASFLTMANRHQPGERRWYALVVQNGHEKDVAERLDKADIHSWIPMRKRKMVRCRGRKKPSVDAPVITGFVFVHVVPGAACFAGLRGVKDVIWIVGAGEQPMPIRLKEMEAFKDLAAGGAFDYGRVPIDAKAFKIGVTVAIKDGPFGSFKGRIEALGAGSNKDAALVLIDVLGRACPSWLPLALIKRLD</sequence>
<dbReference type="InterPro" id="IPR043425">
    <property type="entry name" value="NusG-like"/>
</dbReference>
<dbReference type="OrthoDB" id="8372817at2"/>
<dbReference type="Gene3D" id="2.30.30.30">
    <property type="match status" value="1"/>
</dbReference>
<dbReference type="SMART" id="SM00738">
    <property type="entry name" value="NGN"/>
    <property type="match status" value="1"/>
</dbReference>
<gene>
    <name evidence="5" type="ORF">D5400_14155</name>
</gene>
<protein>
    <recommendedName>
        <fullName evidence="4">NusG-like N-terminal domain-containing protein</fullName>
    </recommendedName>
</protein>
<dbReference type="AlphaFoldDB" id="A0A3S9B5S6"/>
<reference evidence="5 6" key="1">
    <citation type="submission" date="2018-09" db="EMBL/GenBank/DDBJ databases">
        <title>Marinorhizobium profundi gen. nov., sp. nov., isolated from a deep-sea sediment sample from the New Britain Trench and proposal of Marinorhizobiaceae fam. nov. in the order Rhizobiales of the class Alphaproteobacteria.</title>
        <authorList>
            <person name="Cao J."/>
        </authorList>
    </citation>
    <scope>NUCLEOTIDE SEQUENCE [LARGE SCALE GENOMIC DNA]</scope>
    <source>
        <strain evidence="5 6">WS11</strain>
    </source>
</reference>
<dbReference type="PANTHER" id="PTHR30265">
    <property type="entry name" value="RHO-INTERACTING TRANSCRIPTION TERMINATION FACTOR NUSG"/>
    <property type="match status" value="1"/>
</dbReference>
<dbReference type="CDD" id="cd08000">
    <property type="entry name" value="NGN"/>
    <property type="match status" value="1"/>
</dbReference>
<evidence type="ECO:0000313" key="5">
    <source>
        <dbReference type="EMBL" id="AZN72267.1"/>
    </source>
</evidence>
<keyword evidence="3" id="KW-0804">Transcription</keyword>
<dbReference type="EMBL" id="CP032509">
    <property type="protein sequence ID" value="AZN72267.1"/>
    <property type="molecule type" value="Genomic_DNA"/>
</dbReference>
<dbReference type="GO" id="GO:0006354">
    <property type="term" value="P:DNA-templated transcription elongation"/>
    <property type="evidence" value="ECO:0007669"/>
    <property type="project" value="InterPro"/>
</dbReference>
<accession>A0A3S9B5S6</accession>
<evidence type="ECO:0000256" key="3">
    <source>
        <dbReference type="ARBA" id="ARBA00023163"/>
    </source>
</evidence>
<proteinExistence type="predicted"/>
<organism evidence="5 6">
    <name type="scientific">Georhizobium profundi</name>
    <dbReference type="NCBI Taxonomy" id="2341112"/>
    <lineage>
        <taxon>Bacteria</taxon>
        <taxon>Pseudomonadati</taxon>
        <taxon>Pseudomonadota</taxon>
        <taxon>Alphaproteobacteria</taxon>
        <taxon>Hyphomicrobiales</taxon>
        <taxon>Rhizobiaceae</taxon>
        <taxon>Georhizobium</taxon>
    </lineage>
</organism>